<dbReference type="SFLD" id="SFLDG01135">
    <property type="entry name" value="C1.5.6:_HAD__Beta-PGM__Phospha"/>
    <property type="match status" value="1"/>
</dbReference>
<dbReference type="EMBL" id="CP007243">
    <property type="protein sequence ID" value="AIA31092.1"/>
    <property type="molecule type" value="Genomic_DNA"/>
</dbReference>
<dbReference type="SFLD" id="SFLDG01129">
    <property type="entry name" value="C1.5:_HAD__Beta-PGM__Phosphata"/>
    <property type="match status" value="1"/>
</dbReference>
<dbReference type="Pfam" id="PF13419">
    <property type="entry name" value="HAD_2"/>
    <property type="match status" value="1"/>
</dbReference>
<accession>A0A059Y0U8</accession>
<keyword evidence="6" id="KW-1185">Reference proteome</keyword>
<dbReference type="Proteomes" id="UP000027059">
    <property type="component" value="Chromosome"/>
</dbReference>
<dbReference type="InterPro" id="IPR006439">
    <property type="entry name" value="HAD-SF_hydro_IA"/>
</dbReference>
<dbReference type="GO" id="GO:0005829">
    <property type="term" value="C:cytosol"/>
    <property type="evidence" value="ECO:0007669"/>
    <property type="project" value="TreeGrafter"/>
</dbReference>
<dbReference type="PRINTS" id="PR00413">
    <property type="entry name" value="HADHALOGNASE"/>
</dbReference>
<evidence type="ECO:0000313" key="6">
    <source>
        <dbReference type="Proteomes" id="UP000027059"/>
    </source>
</evidence>
<dbReference type="PANTHER" id="PTHR43434:SF1">
    <property type="entry name" value="PHOSPHOGLYCOLATE PHOSPHATASE"/>
    <property type="match status" value="1"/>
</dbReference>
<dbReference type="SFLD" id="SFLDS00003">
    <property type="entry name" value="Haloacid_Dehalogenase"/>
    <property type="match status" value="1"/>
</dbReference>
<dbReference type="GO" id="GO:0008967">
    <property type="term" value="F:phosphoglycolate phosphatase activity"/>
    <property type="evidence" value="ECO:0007669"/>
    <property type="project" value="UniProtKB-EC"/>
</dbReference>
<dbReference type="SUPFAM" id="SSF56784">
    <property type="entry name" value="HAD-like"/>
    <property type="match status" value="1"/>
</dbReference>
<comment type="pathway">
    <text evidence="2">Organic acid metabolism; glycolate biosynthesis; glycolate from 2-phosphoglycolate: step 1/1.</text>
</comment>
<dbReference type="RefSeq" id="WP_077303616.1">
    <property type="nucleotide sequence ID" value="NZ_CP007243.1"/>
</dbReference>
<dbReference type="PANTHER" id="PTHR43434">
    <property type="entry name" value="PHOSPHOGLYCOLATE PHOSPHATASE"/>
    <property type="match status" value="1"/>
</dbReference>
<dbReference type="EC" id="3.1.3.18" evidence="4"/>
<sequence>MNLSPAFLPEGILFDLDGTLVDSFGPIHSSFQAVLDALSIDRTLSRKEMLSIVGTSLRDSLRCILPEEKADEGVLLFRSHYNRIVLDQTYPLPGAEEILERLARRGVPAGIVTNKKGDAARRIAEHLDFRRKLACVLGEGDGFPEKPAPDMLLEALRILGTSPGRTLFVGDSPYDFGAARAAGVPIVLLPTGTHSEEELRTLDPDFFFSDLKHFCQWIEQLSQGIPPEGT</sequence>
<dbReference type="AlphaFoldDB" id="A0A059Y0U8"/>
<dbReference type="Gene3D" id="3.40.50.1000">
    <property type="entry name" value="HAD superfamily/HAD-like"/>
    <property type="match status" value="1"/>
</dbReference>
<gene>
    <name evidence="5" type="ORF">Y981_11125</name>
</gene>
<dbReference type="NCBIfam" id="TIGR01509">
    <property type="entry name" value="HAD-SF-IA-v3"/>
    <property type="match status" value="1"/>
</dbReference>
<evidence type="ECO:0000256" key="3">
    <source>
        <dbReference type="ARBA" id="ARBA00006171"/>
    </source>
</evidence>
<reference evidence="5 6" key="2">
    <citation type="journal article" date="2015" name="Biomed. Res. Int.">
        <title>Effects of Arsenite Resistance on the Growth and Functional Gene Expression of Leptospirillum ferriphilum and Acidithiobacillus thiooxidans in Pure Culture and Coculture.</title>
        <authorList>
            <person name="Jiang H."/>
            <person name="Liang Y."/>
            <person name="Yin H."/>
            <person name="Xiao Y."/>
            <person name="Guo X."/>
            <person name="Xu Y."/>
            <person name="Hu Q."/>
            <person name="Liu H."/>
            <person name="Liu X."/>
        </authorList>
    </citation>
    <scope>NUCLEOTIDE SEQUENCE [LARGE SCALE GENOMIC DNA]</scope>
    <source>
        <strain evidence="5 6">YSK</strain>
    </source>
</reference>
<dbReference type="InterPro" id="IPR023198">
    <property type="entry name" value="PGP-like_dom2"/>
</dbReference>
<dbReference type="HOGENOM" id="CLU_045011_19_2_0"/>
<comment type="catalytic activity">
    <reaction evidence="1">
        <text>2-phosphoglycolate + H2O = glycolate + phosphate</text>
        <dbReference type="Rhea" id="RHEA:14369"/>
        <dbReference type="ChEBI" id="CHEBI:15377"/>
        <dbReference type="ChEBI" id="CHEBI:29805"/>
        <dbReference type="ChEBI" id="CHEBI:43474"/>
        <dbReference type="ChEBI" id="CHEBI:58033"/>
        <dbReference type="EC" id="3.1.3.18"/>
    </reaction>
</comment>
<evidence type="ECO:0000256" key="4">
    <source>
        <dbReference type="ARBA" id="ARBA00013078"/>
    </source>
</evidence>
<evidence type="ECO:0000256" key="1">
    <source>
        <dbReference type="ARBA" id="ARBA00000830"/>
    </source>
</evidence>
<dbReference type="NCBIfam" id="TIGR01549">
    <property type="entry name" value="HAD-SF-IA-v1"/>
    <property type="match status" value="1"/>
</dbReference>
<proteinExistence type="inferred from homology"/>
<dbReference type="OrthoDB" id="9793014at2"/>
<dbReference type="Gene3D" id="1.10.150.240">
    <property type="entry name" value="Putative phosphatase, domain 2"/>
    <property type="match status" value="1"/>
</dbReference>
<comment type="similarity">
    <text evidence="3">Belongs to the HAD-like hydrolase superfamily. CbbY/CbbZ/Gph/YieH family.</text>
</comment>
<dbReference type="InterPro" id="IPR041492">
    <property type="entry name" value="HAD_2"/>
</dbReference>
<organism evidence="5 6">
    <name type="scientific">Leptospirillum ferriphilum YSK</name>
    <dbReference type="NCBI Taxonomy" id="1441628"/>
    <lineage>
        <taxon>Bacteria</taxon>
        <taxon>Pseudomonadati</taxon>
        <taxon>Nitrospirota</taxon>
        <taxon>Nitrospiria</taxon>
        <taxon>Nitrospirales</taxon>
        <taxon>Nitrospiraceae</taxon>
        <taxon>Leptospirillum</taxon>
    </lineage>
</organism>
<name>A0A059Y0U8_9BACT</name>
<dbReference type="GO" id="GO:0006281">
    <property type="term" value="P:DNA repair"/>
    <property type="evidence" value="ECO:0007669"/>
    <property type="project" value="TreeGrafter"/>
</dbReference>
<dbReference type="InterPro" id="IPR036412">
    <property type="entry name" value="HAD-like_sf"/>
</dbReference>
<dbReference type="InterPro" id="IPR023214">
    <property type="entry name" value="HAD_sf"/>
</dbReference>
<dbReference type="InterPro" id="IPR050155">
    <property type="entry name" value="HAD-like_hydrolase_sf"/>
</dbReference>
<dbReference type="KEGG" id="lfp:Y981_11125"/>
<protein>
    <recommendedName>
        <fullName evidence="4">phosphoglycolate phosphatase</fullName>
        <ecNumber evidence="4">3.1.3.18</ecNumber>
    </recommendedName>
</protein>
<reference evidence="6" key="1">
    <citation type="submission" date="2014-02" db="EMBL/GenBank/DDBJ databases">
        <title>Complete genome sequence and comparative genomic analysis of the nitrogen-fixing bacterium Leptospirillum ferriphilum YSK.</title>
        <authorList>
            <person name="Guo X."/>
            <person name="Yin H."/>
            <person name="Liang Y."/>
            <person name="Hu Q."/>
            <person name="Ma L."/>
            <person name="Xiao Y."/>
            <person name="Zhang X."/>
            <person name="Qiu G."/>
            <person name="Liu X."/>
        </authorList>
    </citation>
    <scope>NUCLEOTIDE SEQUENCE [LARGE SCALE GENOMIC DNA]</scope>
    <source>
        <strain evidence="6">YSK</strain>
    </source>
</reference>
<evidence type="ECO:0000313" key="5">
    <source>
        <dbReference type="EMBL" id="AIA31092.1"/>
    </source>
</evidence>
<evidence type="ECO:0000256" key="2">
    <source>
        <dbReference type="ARBA" id="ARBA00004818"/>
    </source>
</evidence>